<dbReference type="Gene3D" id="1.20.1280.50">
    <property type="match status" value="1"/>
</dbReference>
<dbReference type="RefSeq" id="XP_002911293.1">
    <property type="nucleotide sequence ID" value="XM_002911247.1"/>
</dbReference>
<dbReference type="VEuPathDB" id="FungiDB:CC1G_14722"/>
<dbReference type="GeneID" id="9378392"/>
<dbReference type="HOGENOM" id="CLU_1415092_0_0_1"/>
<reference evidence="1 2" key="1">
    <citation type="journal article" date="2010" name="Proc. Natl. Acad. Sci. U.S.A.">
        <title>Insights into evolution of multicellular fungi from the assembled chromosomes of the mushroom Coprinopsis cinerea (Coprinus cinereus).</title>
        <authorList>
            <person name="Stajich J.E."/>
            <person name="Wilke S.K."/>
            <person name="Ahren D."/>
            <person name="Au C.H."/>
            <person name="Birren B.W."/>
            <person name="Borodovsky M."/>
            <person name="Burns C."/>
            <person name="Canback B."/>
            <person name="Casselton L.A."/>
            <person name="Cheng C.K."/>
            <person name="Deng J."/>
            <person name="Dietrich F.S."/>
            <person name="Fargo D.C."/>
            <person name="Farman M.L."/>
            <person name="Gathman A.C."/>
            <person name="Goldberg J."/>
            <person name="Guigo R."/>
            <person name="Hoegger P.J."/>
            <person name="Hooker J.B."/>
            <person name="Huggins A."/>
            <person name="James T.Y."/>
            <person name="Kamada T."/>
            <person name="Kilaru S."/>
            <person name="Kodira C."/>
            <person name="Kues U."/>
            <person name="Kupfer D."/>
            <person name="Kwan H.S."/>
            <person name="Lomsadze A."/>
            <person name="Li W."/>
            <person name="Lilly W.W."/>
            <person name="Ma L.J."/>
            <person name="Mackey A.J."/>
            <person name="Manning G."/>
            <person name="Martin F."/>
            <person name="Muraguchi H."/>
            <person name="Natvig D.O."/>
            <person name="Palmerini H."/>
            <person name="Ramesh M.A."/>
            <person name="Rehmeyer C.J."/>
            <person name="Roe B.A."/>
            <person name="Shenoy N."/>
            <person name="Stanke M."/>
            <person name="Ter-Hovhannisyan V."/>
            <person name="Tunlid A."/>
            <person name="Velagapudi R."/>
            <person name="Vision T.J."/>
            <person name="Zeng Q."/>
            <person name="Zolan M.E."/>
            <person name="Pukkila P.J."/>
        </authorList>
    </citation>
    <scope>NUCLEOTIDE SEQUENCE [LARGE SCALE GENOMIC DNA]</scope>
    <source>
        <strain evidence="2">Okayama-7 / 130 / ATCC MYA-4618 / FGSC 9003</strain>
    </source>
</reference>
<protein>
    <submittedName>
        <fullName evidence="1">Uncharacterized protein</fullName>
    </submittedName>
</protein>
<dbReference type="KEGG" id="cci:CC1G_14722"/>
<dbReference type="EMBL" id="AACS02000005">
    <property type="protein sequence ID" value="EFI27799.1"/>
    <property type="molecule type" value="Genomic_DNA"/>
</dbReference>
<dbReference type="OrthoDB" id="2884925at2759"/>
<keyword evidence="2" id="KW-1185">Reference proteome</keyword>
<evidence type="ECO:0000313" key="1">
    <source>
        <dbReference type="EMBL" id="EFI27799.1"/>
    </source>
</evidence>
<organism evidence="1 2">
    <name type="scientific">Coprinopsis cinerea (strain Okayama-7 / 130 / ATCC MYA-4618 / FGSC 9003)</name>
    <name type="common">Inky cap fungus</name>
    <name type="synonym">Hormographiella aspergillata</name>
    <dbReference type="NCBI Taxonomy" id="240176"/>
    <lineage>
        <taxon>Eukaryota</taxon>
        <taxon>Fungi</taxon>
        <taxon>Dikarya</taxon>
        <taxon>Basidiomycota</taxon>
        <taxon>Agaricomycotina</taxon>
        <taxon>Agaricomycetes</taxon>
        <taxon>Agaricomycetidae</taxon>
        <taxon>Agaricales</taxon>
        <taxon>Agaricineae</taxon>
        <taxon>Psathyrellaceae</taxon>
        <taxon>Coprinopsis</taxon>
    </lineage>
</organism>
<dbReference type="AlphaFoldDB" id="D6RN11"/>
<dbReference type="Proteomes" id="UP000001861">
    <property type="component" value="Unassembled WGS sequence"/>
</dbReference>
<dbReference type="STRING" id="240176.D6RN11"/>
<comment type="caution">
    <text evidence="1">The sequence shown here is derived from an EMBL/GenBank/DDBJ whole genome shotgun (WGS) entry which is preliminary data.</text>
</comment>
<accession>D6RN11</accession>
<dbReference type="InParanoid" id="D6RN11"/>
<sequence>MSLQSILNPTTLTEPLPLSATASQRRAQHKLIGSRISALEEEIRQWKSRQNELAEISRLPPEILSRIFVCYKELISSQGGRSESLYWTKVYHVSQHWRAVALNYPQLWSTIDTSHGHWANAMFERSKQVPISFIYSRHHPFKSFEDLALNVFSQAQRPESLEILDGPRFLNERVQQLIAPAPLLRRLKFERG</sequence>
<proteinExistence type="predicted"/>
<evidence type="ECO:0000313" key="2">
    <source>
        <dbReference type="Proteomes" id="UP000001861"/>
    </source>
</evidence>
<gene>
    <name evidence="1" type="ORF">CC1G_14722</name>
</gene>
<name>D6RN11_COPC7</name>
<dbReference type="OMA" id="NASTHEP"/>